<evidence type="ECO:0000313" key="2">
    <source>
        <dbReference type="EMBL" id="MBU9711866.1"/>
    </source>
</evidence>
<dbReference type="InterPro" id="IPR002575">
    <property type="entry name" value="Aminoglycoside_PTrfase"/>
</dbReference>
<dbReference type="Proteomes" id="UP000784880">
    <property type="component" value="Unassembled WGS sequence"/>
</dbReference>
<comment type="caution">
    <text evidence="2">The sequence shown here is derived from an EMBL/GenBank/DDBJ whole genome shotgun (WGS) entry which is preliminary data.</text>
</comment>
<sequence>MDLGNPIAKGNTAKIYHCDNKIVKVFNDFLPDTESIYEAKKQKYAYSCGLPVPEILGVTKINGEQAIIMEYVEGETLGELWFEDKERTEYYLTISVEIQMKIHSINANPEKIEPMYNKLYRQIESVNNLDSKQKTVLLNKLDSFTYENRLCHGDFHLFNLIKADNHVVVIDWVDSSAGDIRADVYRTYLLYFQVSSSLADMYLRLYCEKSGILRSEVFQWAPVIAGARLAESVSTENSERLMRIINHYCPL</sequence>
<name>A0ABS6JE63_9BACI</name>
<keyword evidence="3" id="KW-1185">Reference proteome</keyword>
<gene>
    <name evidence="2" type="ORF">KS419_08965</name>
</gene>
<dbReference type="RefSeq" id="WP_217065952.1">
    <property type="nucleotide sequence ID" value="NZ_JAHQCS010000088.1"/>
</dbReference>
<dbReference type="EMBL" id="JAHQCS010000088">
    <property type="protein sequence ID" value="MBU9711866.1"/>
    <property type="molecule type" value="Genomic_DNA"/>
</dbReference>
<dbReference type="InterPro" id="IPR051678">
    <property type="entry name" value="AGP_Transferase"/>
</dbReference>
<evidence type="ECO:0000259" key="1">
    <source>
        <dbReference type="Pfam" id="PF01636"/>
    </source>
</evidence>
<organism evidence="2 3">
    <name type="scientific">Evansella tamaricis</name>
    <dbReference type="NCBI Taxonomy" id="2069301"/>
    <lineage>
        <taxon>Bacteria</taxon>
        <taxon>Bacillati</taxon>
        <taxon>Bacillota</taxon>
        <taxon>Bacilli</taxon>
        <taxon>Bacillales</taxon>
        <taxon>Bacillaceae</taxon>
        <taxon>Evansella</taxon>
    </lineage>
</organism>
<dbReference type="Pfam" id="PF01636">
    <property type="entry name" value="APH"/>
    <property type="match status" value="1"/>
</dbReference>
<evidence type="ECO:0000313" key="3">
    <source>
        <dbReference type="Proteomes" id="UP000784880"/>
    </source>
</evidence>
<protein>
    <submittedName>
        <fullName evidence="2">Aminoglycoside phosphotransferase family protein</fullName>
    </submittedName>
</protein>
<feature type="domain" description="Aminoglycoside phosphotransferase" evidence="1">
    <location>
        <begin position="7"/>
        <end position="210"/>
    </location>
</feature>
<accession>A0ABS6JE63</accession>
<proteinExistence type="predicted"/>
<dbReference type="PANTHER" id="PTHR21310">
    <property type="entry name" value="AMINOGLYCOSIDE PHOSPHOTRANSFERASE-RELATED-RELATED"/>
    <property type="match status" value="1"/>
</dbReference>
<reference evidence="2 3" key="1">
    <citation type="submission" date="2021-06" db="EMBL/GenBank/DDBJ databases">
        <title>Bacillus sp. RD4P76, an endophyte from a halophyte.</title>
        <authorList>
            <person name="Sun J.-Q."/>
        </authorList>
    </citation>
    <scope>NUCLEOTIDE SEQUENCE [LARGE SCALE GENOMIC DNA]</scope>
    <source>
        <strain evidence="2 3">CGMCC 1.15917</strain>
    </source>
</reference>